<dbReference type="Pfam" id="PF01451">
    <property type="entry name" value="LMWPc"/>
    <property type="match status" value="1"/>
</dbReference>
<name>A0ABX5J1J5_9GAMM</name>
<protein>
    <submittedName>
        <fullName evidence="3">Arsenate reductase ArsC</fullName>
    </submittedName>
</protein>
<dbReference type="CDD" id="cd16345">
    <property type="entry name" value="LMWP_ArsC"/>
    <property type="match status" value="1"/>
</dbReference>
<sequence length="149" mass="17123">MSQESRKQRVLFLCHANSARSLMGEALLRHLAGDRFDAFSAGTEPDEPHQKTLAALKEQSISTEGLASQSLDSFEGQHFDAVIVLCDKAQETCRDWEGSRDEHLYWDIRDPRGIERDNAYAQALQEIRVRLMLWLQIKDRDRARHLADD</sequence>
<gene>
    <name evidence="3" type="ORF">C6W88_03875</name>
</gene>
<evidence type="ECO:0000313" key="4">
    <source>
        <dbReference type="Proteomes" id="UP000241895"/>
    </source>
</evidence>
<dbReference type="SMART" id="SM00226">
    <property type="entry name" value="LMWPc"/>
    <property type="match status" value="1"/>
</dbReference>
<feature type="domain" description="Phosphotyrosine protein phosphatase I" evidence="2">
    <location>
        <begin position="8"/>
        <end position="137"/>
    </location>
</feature>
<dbReference type="Proteomes" id="UP000241895">
    <property type="component" value="Unassembled WGS sequence"/>
</dbReference>
<dbReference type="PANTHER" id="PTHR43428">
    <property type="entry name" value="ARSENATE REDUCTASE"/>
    <property type="match status" value="1"/>
</dbReference>
<accession>A0ABX5J1J5</accession>
<evidence type="ECO:0000256" key="1">
    <source>
        <dbReference type="ARBA" id="ARBA00022849"/>
    </source>
</evidence>
<keyword evidence="1" id="KW-0059">Arsenical resistance</keyword>
<organism evidence="3 4">
    <name type="scientific">Halomonas litopenaei</name>
    <dbReference type="NCBI Taxonomy" id="2109328"/>
    <lineage>
        <taxon>Bacteria</taxon>
        <taxon>Pseudomonadati</taxon>
        <taxon>Pseudomonadota</taxon>
        <taxon>Gammaproteobacteria</taxon>
        <taxon>Oceanospirillales</taxon>
        <taxon>Halomonadaceae</taxon>
        <taxon>Halomonas</taxon>
    </lineage>
</organism>
<dbReference type="Gene3D" id="3.40.50.2300">
    <property type="match status" value="1"/>
</dbReference>
<keyword evidence="4" id="KW-1185">Reference proteome</keyword>
<dbReference type="EMBL" id="PXNS01000001">
    <property type="protein sequence ID" value="PTL96702.1"/>
    <property type="molecule type" value="Genomic_DNA"/>
</dbReference>
<reference evidence="3 4" key="1">
    <citation type="submission" date="2018-03" db="EMBL/GenBank/DDBJ databases">
        <authorList>
            <person name="Zhou J."/>
            <person name="Li X."/>
            <person name="Xue M."/>
            <person name="Yin J."/>
        </authorList>
    </citation>
    <scope>NUCLEOTIDE SEQUENCE [LARGE SCALE GENOMIC DNA]</scope>
    <source>
        <strain evidence="3 4">SYSU ZJ2214</strain>
    </source>
</reference>
<comment type="caution">
    <text evidence="3">The sequence shown here is derived from an EMBL/GenBank/DDBJ whole genome shotgun (WGS) entry which is preliminary data.</text>
</comment>
<dbReference type="InterPro" id="IPR023485">
    <property type="entry name" value="Ptyr_pPase"/>
</dbReference>
<evidence type="ECO:0000313" key="3">
    <source>
        <dbReference type="EMBL" id="PTL96702.1"/>
    </source>
</evidence>
<evidence type="ECO:0000259" key="2">
    <source>
        <dbReference type="SMART" id="SM00226"/>
    </source>
</evidence>
<proteinExistence type="predicted"/>
<dbReference type="SUPFAM" id="SSF52788">
    <property type="entry name" value="Phosphotyrosine protein phosphatases I"/>
    <property type="match status" value="1"/>
</dbReference>
<dbReference type="InterPro" id="IPR036196">
    <property type="entry name" value="Ptyr_pPase_sf"/>
</dbReference>
<dbReference type="PANTHER" id="PTHR43428:SF1">
    <property type="entry name" value="ARSENATE REDUCTASE"/>
    <property type="match status" value="1"/>
</dbReference>